<reference evidence="11 12" key="1">
    <citation type="submission" date="2017-07" db="EMBL/GenBank/DDBJ databases">
        <authorList>
            <person name="Sun Z.S."/>
            <person name="Albrecht U."/>
            <person name="Echele G."/>
            <person name="Lee C.C."/>
        </authorList>
    </citation>
    <scope>NUCLEOTIDE SEQUENCE [LARGE SCALE GENOMIC DNA]</scope>
    <source>
        <strain evidence="11 12">CGMCC 1.12710</strain>
    </source>
</reference>
<dbReference type="GO" id="GO:0005886">
    <property type="term" value="C:plasma membrane"/>
    <property type="evidence" value="ECO:0007669"/>
    <property type="project" value="UniProtKB-SubCell"/>
</dbReference>
<evidence type="ECO:0000256" key="9">
    <source>
        <dbReference type="SAM" id="Phobius"/>
    </source>
</evidence>
<feature type="transmembrane region" description="Helical" evidence="9">
    <location>
        <begin position="12"/>
        <end position="31"/>
    </location>
</feature>
<keyword evidence="5 9" id="KW-0812">Transmembrane</keyword>
<dbReference type="InterPro" id="IPR037185">
    <property type="entry name" value="EmrE-like"/>
</dbReference>
<feature type="transmembrane region" description="Helical" evidence="9">
    <location>
        <begin position="80"/>
        <end position="100"/>
    </location>
</feature>
<organism evidence="11 12">
    <name type="scientific">Amphiplicatus metriothermophilus</name>
    <dbReference type="NCBI Taxonomy" id="1519374"/>
    <lineage>
        <taxon>Bacteria</taxon>
        <taxon>Pseudomonadati</taxon>
        <taxon>Pseudomonadota</taxon>
        <taxon>Alphaproteobacteria</taxon>
        <taxon>Parvularculales</taxon>
        <taxon>Parvularculaceae</taxon>
        <taxon>Amphiplicatus</taxon>
    </lineage>
</organism>
<dbReference type="RefSeq" id="WP_089411243.1">
    <property type="nucleotide sequence ID" value="NZ_FZQA01000001.1"/>
</dbReference>
<keyword evidence="6 9" id="KW-1133">Transmembrane helix</keyword>
<sequence length="325" mass="34087">MSAQGARTPEEAAVRVGLACGIAAYAIWGVFPVYFKAVEGASAAEILAHRILWSVPVGALVLFVRRQWPEVAAALASPRVLAMLAVTAIAISANWLIYIIAVVSDRVLEASLGYYINPLMYVAAGVFIMRETLRRAQVIAVALAAIGVLTLTIGAGAFPWMALALAFLFTAYGYLRKTTPVGAMPGLFIETCLLAPVALVYLVLLARAGEAAFGTRGAGFDALLMLAGPATVAPLVLFALAARRLRLSTLGFLQYIAPTGQFLLGLYYGEAFTLAHAFAFGFIWLGLAVFSLDAARANQAEKLARAAGAPPAPLTKGAGPSPKSS</sequence>
<dbReference type="NCBIfam" id="TIGR00688">
    <property type="entry name" value="rarD"/>
    <property type="match status" value="1"/>
</dbReference>
<keyword evidence="7 9" id="KW-0472">Membrane</keyword>
<evidence type="ECO:0000313" key="12">
    <source>
        <dbReference type="Proteomes" id="UP000198346"/>
    </source>
</evidence>
<feature type="transmembrane region" description="Helical" evidence="9">
    <location>
        <begin position="187"/>
        <end position="206"/>
    </location>
</feature>
<dbReference type="InterPro" id="IPR000620">
    <property type="entry name" value="EamA_dom"/>
</dbReference>
<evidence type="ECO:0000256" key="1">
    <source>
        <dbReference type="ARBA" id="ARBA00004651"/>
    </source>
</evidence>
<accession>A0A239PLS0</accession>
<dbReference type="AlphaFoldDB" id="A0A239PLS0"/>
<gene>
    <name evidence="11" type="ORF">SAMN06297382_0790</name>
</gene>
<evidence type="ECO:0000256" key="8">
    <source>
        <dbReference type="SAM" id="MobiDB-lite"/>
    </source>
</evidence>
<evidence type="ECO:0000256" key="2">
    <source>
        <dbReference type="ARBA" id="ARBA00007362"/>
    </source>
</evidence>
<feature type="transmembrane region" description="Helical" evidence="9">
    <location>
        <begin position="274"/>
        <end position="295"/>
    </location>
</feature>
<evidence type="ECO:0000313" key="11">
    <source>
        <dbReference type="EMBL" id="SNT68289.1"/>
    </source>
</evidence>
<feature type="transmembrane region" description="Helical" evidence="9">
    <location>
        <begin position="136"/>
        <end position="153"/>
    </location>
</feature>
<evidence type="ECO:0000256" key="3">
    <source>
        <dbReference type="ARBA" id="ARBA00022448"/>
    </source>
</evidence>
<feature type="transmembrane region" description="Helical" evidence="9">
    <location>
        <begin position="218"/>
        <end position="240"/>
    </location>
</feature>
<dbReference type="SUPFAM" id="SSF103481">
    <property type="entry name" value="Multidrug resistance efflux transporter EmrE"/>
    <property type="match status" value="1"/>
</dbReference>
<dbReference type="OrthoDB" id="369870at2"/>
<feature type="transmembrane region" description="Helical" evidence="9">
    <location>
        <begin position="112"/>
        <end position="129"/>
    </location>
</feature>
<keyword evidence="3" id="KW-0813">Transport</keyword>
<evidence type="ECO:0000256" key="7">
    <source>
        <dbReference type="ARBA" id="ARBA00023136"/>
    </source>
</evidence>
<comment type="subcellular location">
    <subcellularLocation>
        <location evidence="1">Cell membrane</location>
        <topology evidence="1">Multi-pass membrane protein</topology>
    </subcellularLocation>
</comment>
<dbReference type="Pfam" id="PF00892">
    <property type="entry name" value="EamA"/>
    <property type="match status" value="1"/>
</dbReference>
<evidence type="ECO:0000259" key="10">
    <source>
        <dbReference type="Pfam" id="PF00892"/>
    </source>
</evidence>
<feature type="domain" description="EamA" evidence="10">
    <location>
        <begin position="17"/>
        <end position="151"/>
    </location>
</feature>
<dbReference type="EMBL" id="FZQA01000001">
    <property type="protein sequence ID" value="SNT68289.1"/>
    <property type="molecule type" value="Genomic_DNA"/>
</dbReference>
<evidence type="ECO:0000256" key="5">
    <source>
        <dbReference type="ARBA" id="ARBA00022692"/>
    </source>
</evidence>
<evidence type="ECO:0000256" key="4">
    <source>
        <dbReference type="ARBA" id="ARBA00022475"/>
    </source>
</evidence>
<keyword evidence="4" id="KW-1003">Cell membrane</keyword>
<dbReference type="InterPro" id="IPR004626">
    <property type="entry name" value="RarD"/>
</dbReference>
<keyword evidence="12" id="KW-1185">Reference proteome</keyword>
<feature type="region of interest" description="Disordered" evidence="8">
    <location>
        <begin position="304"/>
        <end position="325"/>
    </location>
</feature>
<comment type="similarity">
    <text evidence="2">Belongs to the EamA transporter family.</text>
</comment>
<evidence type="ECO:0000256" key="6">
    <source>
        <dbReference type="ARBA" id="ARBA00022989"/>
    </source>
</evidence>
<name>A0A239PLS0_9PROT</name>
<dbReference type="Proteomes" id="UP000198346">
    <property type="component" value="Unassembled WGS sequence"/>
</dbReference>
<protein>
    <submittedName>
        <fullName evidence="11">Chloramphenicol-sensitive protein RarD</fullName>
    </submittedName>
</protein>
<feature type="transmembrane region" description="Helical" evidence="9">
    <location>
        <begin position="51"/>
        <end position="68"/>
    </location>
</feature>
<proteinExistence type="inferred from homology"/>